<evidence type="ECO:0000313" key="2">
    <source>
        <dbReference type="Proteomes" id="UP000800200"/>
    </source>
</evidence>
<proteinExistence type="predicted"/>
<name>A0A6A6DCA9_9PEZI</name>
<accession>A0A6A6DCA9</accession>
<dbReference type="EMBL" id="ML994701">
    <property type="protein sequence ID" value="KAF2176785.1"/>
    <property type="molecule type" value="Genomic_DNA"/>
</dbReference>
<evidence type="ECO:0000313" key="1">
    <source>
        <dbReference type="EMBL" id="KAF2176785.1"/>
    </source>
</evidence>
<reference evidence="1" key="1">
    <citation type="journal article" date="2020" name="Stud. Mycol.">
        <title>101 Dothideomycetes genomes: a test case for predicting lifestyles and emergence of pathogens.</title>
        <authorList>
            <person name="Haridas S."/>
            <person name="Albert R."/>
            <person name="Binder M."/>
            <person name="Bloem J."/>
            <person name="Labutti K."/>
            <person name="Salamov A."/>
            <person name="Andreopoulos B."/>
            <person name="Baker S."/>
            <person name="Barry K."/>
            <person name="Bills G."/>
            <person name="Bluhm B."/>
            <person name="Cannon C."/>
            <person name="Castanera R."/>
            <person name="Culley D."/>
            <person name="Daum C."/>
            <person name="Ezra D."/>
            <person name="Gonzalez J."/>
            <person name="Henrissat B."/>
            <person name="Kuo A."/>
            <person name="Liang C."/>
            <person name="Lipzen A."/>
            <person name="Lutzoni F."/>
            <person name="Magnuson J."/>
            <person name="Mondo S."/>
            <person name="Nolan M."/>
            <person name="Ohm R."/>
            <person name="Pangilinan J."/>
            <person name="Park H.-J."/>
            <person name="Ramirez L."/>
            <person name="Alfaro M."/>
            <person name="Sun H."/>
            <person name="Tritt A."/>
            <person name="Yoshinaga Y."/>
            <person name="Zwiers L.-H."/>
            <person name="Turgeon B."/>
            <person name="Goodwin S."/>
            <person name="Spatafora J."/>
            <person name="Crous P."/>
            <person name="Grigoriev I."/>
        </authorList>
    </citation>
    <scope>NUCLEOTIDE SEQUENCE</scope>
    <source>
        <strain evidence="1">CBS 207.26</strain>
    </source>
</reference>
<protein>
    <submittedName>
        <fullName evidence="1">Uncharacterized protein</fullName>
    </submittedName>
</protein>
<sequence>MWCCQYGAAEKVWRARRILIALCLRHQHIRQLQTSFLPFSRFINADVPAIAFLDLLYFCCSFLVPSQATYVSLIIQLHDCDIINVYRDDVECVGRAILVSSIGDAYPVGTPGFSHHFYL</sequence>
<keyword evidence="2" id="KW-1185">Reference proteome</keyword>
<dbReference type="Proteomes" id="UP000800200">
    <property type="component" value="Unassembled WGS sequence"/>
</dbReference>
<dbReference type="AlphaFoldDB" id="A0A6A6DCA9"/>
<gene>
    <name evidence="1" type="ORF">K469DRAFT_397252</name>
</gene>
<organism evidence="1 2">
    <name type="scientific">Zopfia rhizophila CBS 207.26</name>
    <dbReference type="NCBI Taxonomy" id="1314779"/>
    <lineage>
        <taxon>Eukaryota</taxon>
        <taxon>Fungi</taxon>
        <taxon>Dikarya</taxon>
        <taxon>Ascomycota</taxon>
        <taxon>Pezizomycotina</taxon>
        <taxon>Dothideomycetes</taxon>
        <taxon>Dothideomycetes incertae sedis</taxon>
        <taxon>Zopfiaceae</taxon>
        <taxon>Zopfia</taxon>
    </lineage>
</organism>